<feature type="signal peptide" evidence="4">
    <location>
        <begin position="1"/>
        <end position="26"/>
    </location>
</feature>
<dbReference type="PANTHER" id="PTHR36710:SF18">
    <property type="entry name" value="PECTINESTERASE INHIBITOR 5-RELATED"/>
    <property type="match status" value="1"/>
</dbReference>
<reference evidence="6" key="1">
    <citation type="submission" date="2022-12" db="EMBL/GenBank/DDBJ databases">
        <title>Draft genome assemblies for two species of Escallonia (Escalloniales).</title>
        <authorList>
            <person name="Chanderbali A."/>
            <person name="Dervinis C."/>
            <person name="Anghel I."/>
            <person name="Soltis D."/>
            <person name="Soltis P."/>
            <person name="Zapata F."/>
        </authorList>
    </citation>
    <scope>NUCLEOTIDE SEQUENCE</scope>
    <source>
        <strain evidence="6">UCBG64.0493</strain>
        <tissue evidence="6">Leaf</tissue>
    </source>
</reference>
<evidence type="ECO:0000256" key="1">
    <source>
        <dbReference type="ARBA" id="ARBA00022729"/>
    </source>
</evidence>
<keyword evidence="7" id="KW-1185">Reference proteome</keyword>
<dbReference type="CDD" id="cd15797">
    <property type="entry name" value="PMEI"/>
    <property type="match status" value="1"/>
</dbReference>
<dbReference type="AlphaFoldDB" id="A0AA88VMP0"/>
<dbReference type="GO" id="GO:0046910">
    <property type="term" value="F:pectinesterase inhibitor activity"/>
    <property type="evidence" value="ECO:0007669"/>
    <property type="project" value="InterPro"/>
</dbReference>
<dbReference type="Proteomes" id="UP001188597">
    <property type="component" value="Unassembled WGS sequence"/>
</dbReference>
<dbReference type="NCBIfam" id="TIGR01614">
    <property type="entry name" value="PME_inhib"/>
    <property type="match status" value="1"/>
</dbReference>
<dbReference type="PANTHER" id="PTHR36710">
    <property type="entry name" value="PECTINESTERASE INHIBITOR-LIKE"/>
    <property type="match status" value="1"/>
</dbReference>
<evidence type="ECO:0000256" key="4">
    <source>
        <dbReference type="SAM" id="SignalP"/>
    </source>
</evidence>
<evidence type="ECO:0000256" key="2">
    <source>
        <dbReference type="ARBA" id="ARBA00023157"/>
    </source>
</evidence>
<dbReference type="SUPFAM" id="SSF101148">
    <property type="entry name" value="Plant invertase/pectin methylesterase inhibitor"/>
    <property type="match status" value="1"/>
</dbReference>
<gene>
    <name evidence="6" type="ORF">RJ639_012533</name>
</gene>
<feature type="chain" id="PRO_5041739021" description="Pectinesterase inhibitor domain-containing protein" evidence="4">
    <location>
        <begin position="27"/>
        <end position="187"/>
    </location>
</feature>
<accession>A0AA88VMP0</accession>
<dbReference type="InterPro" id="IPR035513">
    <property type="entry name" value="Invertase/methylesterase_inhib"/>
</dbReference>
<name>A0AA88VMP0_9ASTE</name>
<evidence type="ECO:0000256" key="3">
    <source>
        <dbReference type="ARBA" id="ARBA00038471"/>
    </source>
</evidence>
<dbReference type="Pfam" id="PF04043">
    <property type="entry name" value="PMEI"/>
    <property type="match status" value="1"/>
</dbReference>
<organism evidence="6 7">
    <name type="scientific">Escallonia herrerae</name>
    <dbReference type="NCBI Taxonomy" id="1293975"/>
    <lineage>
        <taxon>Eukaryota</taxon>
        <taxon>Viridiplantae</taxon>
        <taxon>Streptophyta</taxon>
        <taxon>Embryophyta</taxon>
        <taxon>Tracheophyta</taxon>
        <taxon>Spermatophyta</taxon>
        <taxon>Magnoliopsida</taxon>
        <taxon>eudicotyledons</taxon>
        <taxon>Gunneridae</taxon>
        <taxon>Pentapetalae</taxon>
        <taxon>asterids</taxon>
        <taxon>campanulids</taxon>
        <taxon>Escalloniales</taxon>
        <taxon>Escalloniaceae</taxon>
        <taxon>Escallonia</taxon>
    </lineage>
</organism>
<evidence type="ECO:0000259" key="5">
    <source>
        <dbReference type="SMART" id="SM00856"/>
    </source>
</evidence>
<comment type="similarity">
    <text evidence="3">Belongs to the PMEI family.</text>
</comment>
<keyword evidence="2" id="KW-1015">Disulfide bond</keyword>
<dbReference type="SMART" id="SM00856">
    <property type="entry name" value="PMEI"/>
    <property type="match status" value="1"/>
</dbReference>
<dbReference type="EMBL" id="JAVXUP010001410">
    <property type="protein sequence ID" value="KAK3011951.1"/>
    <property type="molecule type" value="Genomic_DNA"/>
</dbReference>
<comment type="caution">
    <text evidence="6">The sequence shown here is derived from an EMBL/GenBank/DDBJ whole genome shotgun (WGS) entry which is preliminary data.</text>
</comment>
<keyword evidence="1 4" id="KW-0732">Signal</keyword>
<dbReference type="Gene3D" id="1.20.140.40">
    <property type="entry name" value="Invertase/pectin methylesterase inhibitor family protein"/>
    <property type="match status" value="1"/>
</dbReference>
<evidence type="ECO:0000313" key="6">
    <source>
        <dbReference type="EMBL" id="KAK3011951.1"/>
    </source>
</evidence>
<dbReference type="InterPro" id="IPR034086">
    <property type="entry name" value="PMEI_plant"/>
</dbReference>
<sequence length="187" mass="20019">MDIPITRSILLISLLLVLSLIGPSFARPNTNADSDDLVTNVCKKHENPGFCIDALKSDPRANTDDLKVLANISLELATFNATGTKVKIHSLLLASRDPVLTDHLNKCADSYDIAVYYLGSAQESLKSGDYLDLQVLAAGAADMASDCENTFKGPPPYPSPLSTDNSNTWLLGEITVVITNLLGVDGQ</sequence>
<protein>
    <recommendedName>
        <fullName evidence="5">Pectinesterase inhibitor domain-containing protein</fullName>
    </recommendedName>
</protein>
<dbReference type="FunFam" id="1.20.140.40:FF:000008">
    <property type="entry name" value="Invertase/pectin methylesterase inhibitor family protein"/>
    <property type="match status" value="1"/>
</dbReference>
<feature type="domain" description="Pectinesterase inhibitor" evidence="5">
    <location>
        <begin position="33"/>
        <end position="171"/>
    </location>
</feature>
<dbReference type="InterPro" id="IPR006501">
    <property type="entry name" value="Pectinesterase_inhib_dom"/>
</dbReference>
<dbReference type="InterPro" id="IPR052421">
    <property type="entry name" value="PCW_Enzyme_Inhibitor"/>
</dbReference>
<proteinExistence type="inferred from homology"/>
<evidence type="ECO:0000313" key="7">
    <source>
        <dbReference type="Proteomes" id="UP001188597"/>
    </source>
</evidence>